<dbReference type="SUPFAM" id="SSF46785">
    <property type="entry name" value="Winged helix' DNA-binding domain"/>
    <property type="match status" value="1"/>
</dbReference>
<keyword evidence="2" id="KW-0805">Transcription regulation</keyword>
<dbReference type="InterPro" id="IPR018122">
    <property type="entry name" value="TF_fork_head_CS_1"/>
</dbReference>
<evidence type="ECO:0000313" key="8">
    <source>
        <dbReference type="EMBL" id="VDP15924.1"/>
    </source>
</evidence>
<dbReference type="PROSITE" id="PS00657">
    <property type="entry name" value="FORK_HEAD_1"/>
    <property type="match status" value="1"/>
</dbReference>
<evidence type="ECO:0000256" key="5">
    <source>
        <dbReference type="ARBA" id="ARBA00023242"/>
    </source>
</evidence>
<dbReference type="GO" id="GO:0043565">
    <property type="term" value="F:sequence-specific DNA binding"/>
    <property type="evidence" value="ECO:0007669"/>
    <property type="project" value="InterPro"/>
</dbReference>
<gene>
    <name evidence="8" type="ORF">SBAD_LOCUS8222</name>
</gene>
<reference evidence="10" key="1">
    <citation type="submission" date="2016-06" db="UniProtKB">
        <authorList>
            <consortium name="WormBaseParasite"/>
        </authorList>
    </citation>
    <scope>IDENTIFICATION</scope>
</reference>
<dbReference type="PRINTS" id="PR00053">
    <property type="entry name" value="FORKHEAD"/>
</dbReference>
<keyword evidence="4" id="KW-0804">Transcription</keyword>
<evidence type="ECO:0000256" key="3">
    <source>
        <dbReference type="ARBA" id="ARBA00023125"/>
    </source>
</evidence>
<dbReference type="Gene3D" id="1.10.10.10">
    <property type="entry name" value="Winged helix-like DNA-binding domain superfamily/Winged helix DNA-binding domain"/>
    <property type="match status" value="1"/>
</dbReference>
<dbReference type="PANTHER" id="PTHR45881:SF6">
    <property type="entry name" value="FORK-HEAD DOMAIN-CONTAINING PROTEIN"/>
    <property type="match status" value="1"/>
</dbReference>
<sequence length="212" mass="23348">MIRWLGAVVDVFQHFPACQEIDQINPPQLFQPIDVCLESPASSSSSVTVTGQIEYRDRAVDCQNATSEQPSVILCDNTCSTDAGSAASLKPSPVEEIKNCHSSHVALPSSIADYEKKKCDKQETVSAVKPPYSYAQLIVQAISGSSDKQLTLSGIYAYITKNYPYYRNCDKGWQVSGWSAYGFELYSLNFRMAAAFLIACHVRSSIHVCTLK</sequence>
<dbReference type="Pfam" id="PF00250">
    <property type="entry name" value="Forkhead"/>
    <property type="match status" value="1"/>
</dbReference>
<dbReference type="SMART" id="SM00339">
    <property type="entry name" value="FH"/>
    <property type="match status" value="1"/>
</dbReference>
<feature type="DNA-binding region" description="Fork-head" evidence="6">
    <location>
        <begin position="129"/>
        <end position="176"/>
    </location>
</feature>
<evidence type="ECO:0000256" key="4">
    <source>
        <dbReference type="ARBA" id="ARBA00023163"/>
    </source>
</evidence>
<evidence type="ECO:0000256" key="1">
    <source>
        <dbReference type="ARBA" id="ARBA00004123"/>
    </source>
</evidence>
<keyword evidence="5 6" id="KW-0539">Nucleus</keyword>
<dbReference type="PROSITE" id="PS50039">
    <property type="entry name" value="FORK_HEAD_3"/>
    <property type="match status" value="1"/>
</dbReference>
<name>A0A183IX75_9BILA</name>
<evidence type="ECO:0000313" key="10">
    <source>
        <dbReference type="WBParaSite" id="SBAD_0000852901-mRNA-1"/>
    </source>
</evidence>
<dbReference type="GO" id="GO:0005634">
    <property type="term" value="C:nucleus"/>
    <property type="evidence" value="ECO:0007669"/>
    <property type="project" value="UniProtKB-SubCell"/>
</dbReference>
<evidence type="ECO:0000256" key="2">
    <source>
        <dbReference type="ARBA" id="ARBA00023015"/>
    </source>
</evidence>
<protein>
    <submittedName>
        <fullName evidence="10">Fork-head domain-containing protein</fullName>
    </submittedName>
</protein>
<keyword evidence="9" id="KW-1185">Reference proteome</keyword>
<dbReference type="InterPro" id="IPR036388">
    <property type="entry name" value="WH-like_DNA-bd_sf"/>
</dbReference>
<reference evidence="8 9" key="2">
    <citation type="submission" date="2018-11" db="EMBL/GenBank/DDBJ databases">
        <authorList>
            <consortium name="Pathogen Informatics"/>
        </authorList>
    </citation>
    <scope>NUCLEOTIDE SEQUENCE [LARGE SCALE GENOMIC DNA]</scope>
</reference>
<proteinExistence type="predicted"/>
<keyword evidence="3 6" id="KW-0238">DNA-binding</keyword>
<dbReference type="InterPro" id="IPR036390">
    <property type="entry name" value="WH_DNA-bd_sf"/>
</dbReference>
<comment type="subcellular location">
    <subcellularLocation>
        <location evidence="1 6">Nucleus</location>
    </subcellularLocation>
</comment>
<dbReference type="EMBL" id="UZAM01011387">
    <property type="protein sequence ID" value="VDP15924.1"/>
    <property type="molecule type" value="Genomic_DNA"/>
</dbReference>
<dbReference type="OrthoDB" id="691130at2759"/>
<evidence type="ECO:0000259" key="7">
    <source>
        <dbReference type="PROSITE" id="PS50039"/>
    </source>
</evidence>
<dbReference type="PANTHER" id="PTHR45881">
    <property type="entry name" value="CHECKPOINT SUPPRESSOR 1-LIKE, ISOFORM A-RELATED"/>
    <property type="match status" value="1"/>
</dbReference>
<feature type="domain" description="Fork-head" evidence="7">
    <location>
        <begin position="129"/>
        <end position="176"/>
    </location>
</feature>
<dbReference type="AlphaFoldDB" id="A0A183IX75"/>
<dbReference type="InterPro" id="IPR001766">
    <property type="entry name" value="Fork_head_dom"/>
</dbReference>
<accession>A0A183IX75</accession>
<dbReference type="WBParaSite" id="SBAD_0000852901-mRNA-1">
    <property type="protein sequence ID" value="SBAD_0000852901-mRNA-1"/>
    <property type="gene ID" value="SBAD_0000852901"/>
</dbReference>
<organism evidence="10">
    <name type="scientific">Soboliphyme baturini</name>
    <dbReference type="NCBI Taxonomy" id="241478"/>
    <lineage>
        <taxon>Eukaryota</taxon>
        <taxon>Metazoa</taxon>
        <taxon>Ecdysozoa</taxon>
        <taxon>Nematoda</taxon>
        <taxon>Enoplea</taxon>
        <taxon>Dorylaimia</taxon>
        <taxon>Dioctophymatida</taxon>
        <taxon>Dioctophymatoidea</taxon>
        <taxon>Soboliphymatidae</taxon>
        <taxon>Soboliphyme</taxon>
    </lineage>
</organism>
<dbReference type="GO" id="GO:0003700">
    <property type="term" value="F:DNA-binding transcription factor activity"/>
    <property type="evidence" value="ECO:0007669"/>
    <property type="project" value="InterPro"/>
</dbReference>
<dbReference type="Proteomes" id="UP000270296">
    <property type="component" value="Unassembled WGS sequence"/>
</dbReference>
<evidence type="ECO:0000256" key="6">
    <source>
        <dbReference type="PROSITE-ProRule" id="PRU00089"/>
    </source>
</evidence>
<evidence type="ECO:0000313" key="9">
    <source>
        <dbReference type="Proteomes" id="UP000270296"/>
    </source>
</evidence>